<gene>
    <name evidence="1" type="ORF">S12H4_09421</name>
</gene>
<dbReference type="AlphaFoldDB" id="X1STG5"/>
<accession>X1STG5</accession>
<reference evidence="1" key="1">
    <citation type="journal article" date="2014" name="Front. Microbiol.">
        <title>High frequency of phylogenetically diverse reductive dehalogenase-homologous genes in deep subseafloor sedimentary metagenomes.</title>
        <authorList>
            <person name="Kawai M."/>
            <person name="Futagami T."/>
            <person name="Toyoda A."/>
            <person name="Takaki Y."/>
            <person name="Nishi S."/>
            <person name="Hori S."/>
            <person name="Arai W."/>
            <person name="Tsubouchi T."/>
            <person name="Morono Y."/>
            <person name="Uchiyama I."/>
            <person name="Ito T."/>
            <person name="Fujiyama A."/>
            <person name="Inagaki F."/>
            <person name="Takami H."/>
        </authorList>
    </citation>
    <scope>NUCLEOTIDE SEQUENCE</scope>
    <source>
        <strain evidence="1">Expedition CK06-06</strain>
    </source>
</reference>
<comment type="caution">
    <text evidence="1">The sequence shown here is derived from an EMBL/GenBank/DDBJ whole genome shotgun (WGS) entry which is preliminary data.</text>
</comment>
<protein>
    <submittedName>
        <fullName evidence="1">Uncharacterized protein</fullName>
    </submittedName>
</protein>
<proteinExistence type="predicted"/>
<organism evidence="1">
    <name type="scientific">marine sediment metagenome</name>
    <dbReference type="NCBI Taxonomy" id="412755"/>
    <lineage>
        <taxon>unclassified sequences</taxon>
        <taxon>metagenomes</taxon>
        <taxon>ecological metagenomes</taxon>
    </lineage>
</organism>
<dbReference type="EMBL" id="BARW01003818">
    <property type="protein sequence ID" value="GAI71104.1"/>
    <property type="molecule type" value="Genomic_DNA"/>
</dbReference>
<feature type="non-terminal residue" evidence="1">
    <location>
        <position position="1"/>
    </location>
</feature>
<sequence length="40" mass="4092">LQRLLQAIRMVTGSQVTSVNKGGGVAYPGQPIVTPRGPGS</sequence>
<evidence type="ECO:0000313" key="1">
    <source>
        <dbReference type="EMBL" id="GAI71104.1"/>
    </source>
</evidence>
<name>X1STG5_9ZZZZ</name>